<protein>
    <submittedName>
        <fullName evidence="3">ImmA/IrrE family metallo-endopeptidase</fullName>
    </submittedName>
</protein>
<dbReference type="InterPro" id="IPR011856">
    <property type="entry name" value="tRNA_endonuc-like_dom_sf"/>
</dbReference>
<proteinExistence type="predicted"/>
<dbReference type="GO" id="GO:0004519">
    <property type="term" value="F:endonuclease activity"/>
    <property type="evidence" value="ECO:0007669"/>
    <property type="project" value="InterPro"/>
</dbReference>
<dbReference type="SUPFAM" id="SSF52980">
    <property type="entry name" value="Restriction endonuclease-like"/>
    <property type="match status" value="1"/>
</dbReference>
<evidence type="ECO:0000259" key="1">
    <source>
        <dbReference type="Pfam" id="PF04471"/>
    </source>
</evidence>
<evidence type="ECO:0000259" key="2">
    <source>
        <dbReference type="Pfam" id="PF06114"/>
    </source>
</evidence>
<accession>A0A7J5TS72</accession>
<gene>
    <name evidence="3" type="ORF">F5984_25565</name>
</gene>
<feature type="domain" description="Restriction endonuclease type IV Mrr" evidence="1">
    <location>
        <begin position="69"/>
        <end position="140"/>
    </location>
</feature>
<dbReference type="InterPro" id="IPR007560">
    <property type="entry name" value="Restrct_endonuc_IV_Mrr"/>
</dbReference>
<dbReference type="Pfam" id="PF04471">
    <property type="entry name" value="Mrr_cat"/>
    <property type="match status" value="1"/>
</dbReference>
<dbReference type="Proteomes" id="UP000488299">
    <property type="component" value="Unassembled WGS sequence"/>
</dbReference>
<reference evidence="3 4" key="1">
    <citation type="submission" date="2019-10" db="EMBL/GenBank/DDBJ databases">
        <title>Rudanella paleaurantiibacter sp. nov., isolated from sludge.</title>
        <authorList>
            <person name="Xu S.Q."/>
        </authorList>
    </citation>
    <scope>NUCLEOTIDE SEQUENCE [LARGE SCALE GENOMIC DNA]</scope>
    <source>
        <strain evidence="3 4">HX-22-17</strain>
    </source>
</reference>
<dbReference type="InterPro" id="IPR011335">
    <property type="entry name" value="Restrct_endonuc-II-like"/>
</dbReference>
<dbReference type="Gene3D" id="3.40.1350.10">
    <property type="match status" value="1"/>
</dbReference>
<dbReference type="GO" id="GO:0009307">
    <property type="term" value="P:DNA restriction-modification system"/>
    <property type="evidence" value="ECO:0007669"/>
    <property type="project" value="InterPro"/>
</dbReference>
<sequence>MNEKPLNTVKKGDEFENLSAHLIEKALNDYKLGLIPGNCRVFKKKGYYSSLRKRNIIFDIAIEVWPEGSKNYAILNLIECKNYAKKVPVDDVEEFYAKISQVGHVNVKGIFITNNGFQKGAFTFAKSVGMMLIIVNDLISLNIILHKANRQRQIEEEYSYNVSGIENEDPIIQQMIFRKIQRKIDKELLSIFVYQVIANSYRRQEIDVPILSAEEIDEFTSSILMAYNPDVVNGERRLDWEKFGIFLSQVYELTISFDSMDGFDCRGHRIISHCSFLTKTIEVDKTLENTNRAPFLLAHELGHFFLHNRIALNQREYESFSDSAYNLSINRHELNNPRTWLEWQANQFAASLLLPRKSILYRLGIEQYKQGLQIGKPIYLDDQLDNRIAFNTIIANLARFYFTTKTSIIYRLNALDMIKINSRLKSVGQLIREIYPDLLQEPW</sequence>
<organism evidence="3 4">
    <name type="scientific">Rudanella paleaurantiibacter</name>
    <dbReference type="NCBI Taxonomy" id="2614655"/>
    <lineage>
        <taxon>Bacteria</taxon>
        <taxon>Pseudomonadati</taxon>
        <taxon>Bacteroidota</taxon>
        <taxon>Cytophagia</taxon>
        <taxon>Cytophagales</taxon>
        <taxon>Cytophagaceae</taxon>
        <taxon>Rudanella</taxon>
    </lineage>
</organism>
<dbReference type="GO" id="GO:0003677">
    <property type="term" value="F:DNA binding"/>
    <property type="evidence" value="ECO:0007669"/>
    <property type="project" value="InterPro"/>
</dbReference>
<comment type="caution">
    <text evidence="3">The sequence shown here is derived from an EMBL/GenBank/DDBJ whole genome shotgun (WGS) entry which is preliminary data.</text>
</comment>
<name>A0A7J5TS72_9BACT</name>
<evidence type="ECO:0000313" key="4">
    <source>
        <dbReference type="Proteomes" id="UP000488299"/>
    </source>
</evidence>
<dbReference type="RefSeq" id="WP_152127107.1">
    <property type="nucleotide sequence ID" value="NZ_WELI01000019.1"/>
</dbReference>
<dbReference type="Pfam" id="PF06114">
    <property type="entry name" value="Peptidase_M78"/>
    <property type="match status" value="1"/>
</dbReference>
<dbReference type="EMBL" id="WELI01000019">
    <property type="protein sequence ID" value="KAB7725859.1"/>
    <property type="molecule type" value="Genomic_DNA"/>
</dbReference>
<keyword evidence="4" id="KW-1185">Reference proteome</keyword>
<evidence type="ECO:0000313" key="3">
    <source>
        <dbReference type="EMBL" id="KAB7725859.1"/>
    </source>
</evidence>
<dbReference type="Gene3D" id="1.10.10.2910">
    <property type="match status" value="1"/>
</dbReference>
<dbReference type="AlphaFoldDB" id="A0A7J5TS72"/>
<dbReference type="InterPro" id="IPR010359">
    <property type="entry name" value="IrrE_HExxH"/>
</dbReference>
<feature type="domain" description="IrrE N-terminal-like" evidence="2">
    <location>
        <begin position="254"/>
        <end position="370"/>
    </location>
</feature>